<dbReference type="OrthoDB" id="24355at2"/>
<reference evidence="1 2" key="1">
    <citation type="submission" date="2014-02" db="EMBL/GenBank/DDBJ databases">
        <authorList>
            <person name="Young C.-C."/>
            <person name="Hameed A."/>
            <person name="Huang H.-C."/>
            <person name="Shahina M."/>
        </authorList>
    </citation>
    <scope>NUCLEOTIDE SEQUENCE [LARGE SCALE GENOMIC DNA]</scope>
    <source>
        <strain evidence="1 2">CC-SAMT-1</strain>
    </source>
</reference>
<dbReference type="EMBL" id="CP007202">
    <property type="protein sequence ID" value="AJR04609.1"/>
    <property type="molecule type" value="Genomic_DNA"/>
</dbReference>
<dbReference type="HOGENOM" id="CLU_042644_0_0_10"/>
<accession>A0A0C5WHG8</accession>
<dbReference type="KEGG" id="sze:AW14_14160"/>
<dbReference type="PATRIC" id="fig|1454006.5.peg.2802"/>
<evidence type="ECO:0000313" key="1">
    <source>
        <dbReference type="EMBL" id="AJR04609.1"/>
    </source>
</evidence>
<gene>
    <name evidence="1" type="ORF">AW14_14160</name>
</gene>
<organism evidence="1 2">
    <name type="scientific">Siansivirga zeaxanthinifaciens CC-SAMT-1</name>
    <dbReference type="NCBI Taxonomy" id="1454006"/>
    <lineage>
        <taxon>Bacteria</taxon>
        <taxon>Pseudomonadati</taxon>
        <taxon>Bacteroidota</taxon>
        <taxon>Flavobacteriia</taxon>
        <taxon>Flavobacteriales</taxon>
        <taxon>Flavobacteriaceae</taxon>
        <taxon>Siansivirga</taxon>
    </lineage>
</organism>
<name>A0A0C5WHG8_9FLAO</name>
<dbReference type="STRING" id="1454006.AW14_14160"/>
<dbReference type="Gene3D" id="3.50.50.60">
    <property type="entry name" value="FAD/NAD(P)-binding domain"/>
    <property type="match status" value="1"/>
</dbReference>
<proteinExistence type="predicted"/>
<evidence type="ECO:0000313" key="2">
    <source>
        <dbReference type="Proteomes" id="UP000032229"/>
    </source>
</evidence>
<dbReference type="SUPFAM" id="SSF51905">
    <property type="entry name" value="FAD/NAD(P)-binding domain"/>
    <property type="match status" value="1"/>
</dbReference>
<dbReference type="Proteomes" id="UP000032229">
    <property type="component" value="Chromosome"/>
</dbReference>
<sequence length="385" mass="45407">MISNTHFDYIIIGNGLAGLQLALKMSADVYFKDKRIALIDGSNKNTNDKTWSFWEENSSQWDAITTKSWNIANIYTSKKHISLALCPYKYKSIRSIDLYNYAKFELQKHSNFSFIIDFVCTTTETEDKKVLVETSSNKFTASHVFDSRIPEDFFQKNKNYTHIIQHFKGYVIKTEEAYFNDDTFTMMDYRLKDGEQTTFTYVLPFSKTEALIEFTYFTENLVNEAVYDAFIEKYIKNYLKIDSYLIMETEIGQIPMTNFPFARFNTKNITKIGTGGGWVKGSTGYSFKHTEKKISKIIENIKANNIPSAHLFKKRYRFYDKIFLKVLKDNNHKGEWIFEQFYNKNSPQNMFKFLDEESTFFDELKIMYSLFSLPFIKAFFKTLFK</sequence>
<dbReference type="RefSeq" id="WP_044639328.1">
    <property type="nucleotide sequence ID" value="NZ_CP007202.1"/>
</dbReference>
<dbReference type="Pfam" id="PF05834">
    <property type="entry name" value="Lycopene_cycl"/>
    <property type="match status" value="1"/>
</dbReference>
<dbReference type="InterPro" id="IPR036188">
    <property type="entry name" value="FAD/NAD-bd_sf"/>
</dbReference>
<keyword evidence="2" id="KW-1185">Reference proteome</keyword>
<protein>
    <submittedName>
        <fullName evidence="1">Lycopene cyclase</fullName>
    </submittedName>
</protein>
<dbReference type="AlphaFoldDB" id="A0A0C5WHG8"/>